<dbReference type="PROSITE" id="PS50195">
    <property type="entry name" value="PX"/>
    <property type="match status" value="1"/>
</dbReference>
<feature type="domain" description="PX" evidence="11">
    <location>
        <begin position="14"/>
        <end position="126"/>
    </location>
</feature>
<dbReference type="SMART" id="SM00220">
    <property type="entry name" value="S_TKc"/>
    <property type="match status" value="1"/>
</dbReference>
<dbReference type="InterPro" id="IPR017441">
    <property type="entry name" value="Protein_kinase_ATP_BS"/>
</dbReference>
<keyword evidence="6" id="KW-0418">Kinase</keyword>
<name>A0AAD9J877_9ANNE</name>
<reference evidence="13" key="1">
    <citation type="journal article" date="2023" name="Mol. Biol. Evol.">
        <title>Third-Generation Sequencing Reveals the Adaptive Role of the Epigenome in Three Deep-Sea Polychaetes.</title>
        <authorList>
            <person name="Perez M."/>
            <person name="Aroh O."/>
            <person name="Sun Y."/>
            <person name="Lan Y."/>
            <person name="Juniper S.K."/>
            <person name="Young C.R."/>
            <person name="Angers B."/>
            <person name="Qian P.Y."/>
        </authorList>
    </citation>
    <scope>NUCLEOTIDE SEQUENCE</scope>
    <source>
        <strain evidence="13">P08H-3</strain>
    </source>
</reference>
<keyword evidence="5 8" id="KW-0547">Nucleotide-binding</keyword>
<dbReference type="InterPro" id="IPR000961">
    <property type="entry name" value="AGC-kinase_C"/>
</dbReference>
<dbReference type="PANTHER" id="PTHR24351">
    <property type="entry name" value="RIBOSOMAL PROTEIN S6 KINASE"/>
    <property type="match status" value="1"/>
</dbReference>
<dbReference type="SMART" id="SM00312">
    <property type="entry name" value="PX"/>
    <property type="match status" value="1"/>
</dbReference>
<dbReference type="Gene3D" id="3.30.200.20">
    <property type="entry name" value="Phosphorylase Kinase, domain 1"/>
    <property type="match status" value="1"/>
</dbReference>
<comment type="caution">
    <text evidence="13">The sequence shown here is derived from an EMBL/GenBank/DDBJ whole genome shotgun (WGS) entry which is preliminary data.</text>
</comment>
<dbReference type="EMBL" id="JAODUP010000521">
    <property type="protein sequence ID" value="KAK2148007.1"/>
    <property type="molecule type" value="Genomic_DNA"/>
</dbReference>
<dbReference type="InterPro" id="IPR036871">
    <property type="entry name" value="PX_dom_sf"/>
</dbReference>
<evidence type="ECO:0000259" key="11">
    <source>
        <dbReference type="PROSITE" id="PS50195"/>
    </source>
</evidence>
<keyword evidence="3" id="KW-0597">Phosphoprotein</keyword>
<organism evidence="13 14">
    <name type="scientific">Paralvinella palmiformis</name>
    <dbReference type="NCBI Taxonomy" id="53620"/>
    <lineage>
        <taxon>Eukaryota</taxon>
        <taxon>Metazoa</taxon>
        <taxon>Spiralia</taxon>
        <taxon>Lophotrochozoa</taxon>
        <taxon>Annelida</taxon>
        <taxon>Polychaeta</taxon>
        <taxon>Sedentaria</taxon>
        <taxon>Canalipalpata</taxon>
        <taxon>Terebellida</taxon>
        <taxon>Terebelliformia</taxon>
        <taxon>Alvinellidae</taxon>
        <taxon>Paralvinella</taxon>
    </lineage>
</organism>
<dbReference type="GO" id="GO:0005524">
    <property type="term" value="F:ATP binding"/>
    <property type="evidence" value="ECO:0007669"/>
    <property type="project" value="UniProtKB-UniRule"/>
</dbReference>
<keyword evidence="7 8" id="KW-0067">ATP-binding</keyword>
<comment type="similarity">
    <text evidence="1">Belongs to the protein kinase superfamily. AGC Ser/Thr protein kinase family.</text>
</comment>
<dbReference type="Pfam" id="PF00433">
    <property type="entry name" value="Pkinase_C"/>
    <property type="match status" value="1"/>
</dbReference>
<evidence type="ECO:0000256" key="6">
    <source>
        <dbReference type="ARBA" id="ARBA00022777"/>
    </source>
</evidence>
<keyword evidence="14" id="KW-1185">Reference proteome</keyword>
<evidence type="ECO:0000313" key="13">
    <source>
        <dbReference type="EMBL" id="KAK2148007.1"/>
    </source>
</evidence>
<feature type="binding site" evidence="8">
    <location>
        <position position="199"/>
    </location>
    <ligand>
        <name>ATP</name>
        <dbReference type="ChEBI" id="CHEBI:30616"/>
    </ligand>
</feature>
<dbReference type="AlphaFoldDB" id="A0AAD9J877"/>
<dbReference type="InterPro" id="IPR001683">
    <property type="entry name" value="PX_dom"/>
</dbReference>
<sequence>MANSQNLSSPTNGDMTVSVTDTDMLQVKKDKKHMIYKVVVVYSNDQSWFIYRKYNEFLNLYDKMKKLFPDADLKLPGKKLFSSLDPHFMRHRREGLNDFVQKLVTHPGLSQHSDVQAFLNIMPSHQHSSTDEEELVESGEQSGKDDSSSGDEEKINLGPSERPAARPSDFEFLKVIGKGSFGKVLVAKHKTEDKIYAVKVLNKSHIMRKNEAKHIMSERNVLVKNVKHPFLVGLHYSFQTPDKLYFVLDYVNGGEESCDGDDDDDDDDDDIFRTKGHVVLTDFGLCKEGIKGRETTSTFCGTPEYLAPEVLHKEPYDKTVDWWCLGSVLYEMMFGLLLQKNKQIRLGALHDLLELQRHPFFVSINWRQLDDKKIKPPYNPNVADHMDLRHFDPEFTREPVPASVGRSLGDQGISASVEEADGAFMGFSYVEVGVGFNMS</sequence>
<keyword evidence="4" id="KW-0808">Transferase</keyword>
<dbReference type="Pfam" id="PF00787">
    <property type="entry name" value="PX"/>
    <property type="match status" value="1"/>
</dbReference>
<evidence type="ECO:0000259" key="10">
    <source>
        <dbReference type="PROSITE" id="PS50011"/>
    </source>
</evidence>
<evidence type="ECO:0000256" key="4">
    <source>
        <dbReference type="ARBA" id="ARBA00022679"/>
    </source>
</evidence>
<dbReference type="Proteomes" id="UP001208570">
    <property type="component" value="Unassembled WGS sequence"/>
</dbReference>
<evidence type="ECO:0000256" key="8">
    <source>
        <dbReference type="PROSITE-ProRule" id="PRU10141"/>
    </source>
</evidence>
<evidence type="ECO:0000256" key="2">
    <source>
        <dbReference type="ARBA" id="ARBA00022527"/>
    </source>
</evidence>
<dbReference type="InterPro" id="IPR000719">
    <property type="entry name" value="Prot_kinase_dom"/>
</dbReference>
<dbReference type="SMART" id="SM00133">
    <property type="entry name" value="S_TK_X"/>
    <property type="match status" value="1"/>
</dbReference>
<dbReference type="FunFam" id="3.30.200.20:FF:000030">
    <property type="entry name" value="Non-specific serine/threonine protein kinase"/>
    <property type="match status" value="1"/>
</dbReference>
<gene>
    <name evidence="13" type="ORF">LSH36_521g00004</name>
</gene>
<evidence type="ECO:0000313" key="14">
    <source>
        <dbReference type="Proteomes" id="UP001208570"/>
    </source>
</evidence>
<dbReference type="Pfam" id="PF00069">
    <property type="entry name" value="Pkinase"/>
    <property type="match status" value="2"/>
</dbReference>
<accession>A0AAD9J877</accession>
<dbReference type="PROSITE" id="PS50011">
    <property type="entry name" value="PROTEIN_KINASE_DOM"/>
    <property type="match status" value="1"/>
</dbReference>
<dbReference type="Gene3D" id="3.30.1520.10">
    <property type="entry name" value="Phox-like domain"/>
    <property type="match status" value="1"/>
</dbReference>
<dbReference type="SUPFAM" id="SSF56112">
    <property type="entry name" value="Protein kinase-like (PK-like)"/>
    <property type="match status" value="1"/>
</dbReference>
<evidence type="ECO:0000256" key="9">
    <source>
        <dbReference type="SAM" id="MobiDB-lite"/>
    </source>
</evidence>
<dbReference type="PROSITE" id="PS00107">
    <property type="entry name" value="PROTEIN_KINASE_ATP"/>
    <property type="match status" value="1"/>
</dbReference>
<dbReference type="SUPFAM" id="SSF64268">
    <property type="entry name" value="PX domain"/>
    <property type="match status" value="1"/>
</dbReference>
<dbReference type="InterPro" id="IPR017892">
    <property type="entry name" value="Pkinase_C"/>
</dbReference>
<evidence type="ECO:0000259" key="12">
    <source>
        <dbReference type="PROSITE" id="PS51285"/>
    </source>
</evidence>
<evidence type="ECO:0000256" key="3">
    <source>
        <dbReference type="ARBA" id="ARBA00022553"/>
    </source>
</evidence>
<feature type="compositionally biased region" description="Basic and acidic residues" evidence="9">
    <location>
        <begin position="142"/>
        <end position="155"/>
    </location>
</feature>
<protein>
    <submittedName>
        <fullName evidence="13">Uncharacterized protein</fullName>
    </submittedName>
</protein>
<feature type="domain" description="Protein kinase" evidence="10">
    <location>
        <begin position="170"/>
        <end position="439"/>
    </location>
</feature>
<feature type="domain" description="AGC-kinase C-terminal" evidence="12">
    <location>
        <begin position="362"/>
        <end position="439"/>
    </location>
</feature>
<evidence type="ECO:0000256" key="7">
    <source>
        <dbReference type="ARBA" id="ARBA00022840"/>
    </source>
</evidence>
<dbReference type="PROSITE" id="PS51285">
    <property type="entry name" value="AGC_KINASE_CTER"/>
    <property type="match status" value="1"/>
</dbReference>
<keyword evidence="2" id="KW-0723">Serine/threonine-protein kinase</keyword>
<feature type="region of interest" description="Disordered" evidence="9">
    <location>
        <begin position="129"/>
        <end position="164"/>
    </location>
</feature>
<dbReference type="InterPro" id="IPR011009">
    <property type="entry name" value="Kinase-like_dom_sf"/>
</dbReference>
<dbReference type="Gene3D" id="1.10.510.10">
    <property type="entry name" value="Transferase(Phosphotransferase) domain 1"/>
    <property type="match status" value="1"/>
</dbReference>
<proteinExistence type="inferred from homology"/>
<evidence type="ECO:0000256" key="5">
    <source>
        <dbReference type="ARBA" id="ARBA00022741"/>
    </source>
</evidence>
<dbReference type="GO" id="GO:0035091">
    <property type="term" value="F:phosphatidylinositol binding"/>
    <property type="evidence" value="ECO:0007669"/>
    <property type="project" value="InterPro"/>
</dbReference>
<evidence type="ECO:0000256" key="1">
    <source>
        <dbReference type="ARBA" id="ARBA00009903"/>
    </source>
</evidence>
<dbReference type="GO" id="GO:0004674">
    <property type="term" value="F:protein serine/threonine kinase activity"/>
    <property type="evidence" value="ECO:0007669"/>
    <property type="project" value="UniProtKB-KW"/>
</dbReference>